<dbReference type="InterPro" id="IPR027417">
    <property type="entry name" value="P-loop_NTPase"/>
</dbReference>
<dbReference type="Proteomes" id="UP000076268">
    <property type="component" value="Unassembled WGS sequence"/>
</dbReference>
<organism evidence="1 2">
    <name type="scientific">Anaerosporomusa subterranea</name>
    <dbReference type="NCBI Taxonomy" id="1794912"/>
    <lineage>
        <taxon>Bacteria</taxon>
        <taxon>Bacillati</taxon>
        <taxon>Bacillota</taxon>
        <taxon>Negativicutes</taxon>
        <taxon>Acetonemataceae</taxon>
        <taxon>Anaerosporomusa</taxon>
    </lineage>
</organism>
<name>A0A154BRN8_ANASB</name>
<dbReference type="OrthoDB" id="1904948at2"/>
<evidence type="ECO:0000313" key="2">
    <source>
        <dbReference type="Proteomes" id="UP000076268"/>
    </source>
</evidence>
<reference evidence="1 2" key="1">
    <citation type="submission" date="2016-02" db="EMBL/GenBank/DDBJ databases">
        <title>Anaerosporomusa subterraneum gen. nov., sp. nov., a spore-forming obligate anaerobe isolated from saprolite.</title>
        <authorList>
            <person name="Choi J.K."/>
            <person name="Shah M."/>
            <person name="Yee N."/>
        </authorList>
    </citation>
    <scope>NUCLEOTIDE SEQUENCE [LARGE SCALE GENOMIC DNA]</scope>
    <source>
        <strain evidence="1 2">RU4</strain>
    </source>
</reference>
<dbReference type="STRING" id="1794912.AXX12_09655"/>
<keyword evidence="2" id="KW-1185">Reference proteome</keyword>
<dbReference type="InterPro" id="IPR048444">
    <property type="entry name" value="DNMK"/>
</dbReference>
<sequence length="177" mass="20114">MIVILLSGKAEAGKDTFFEMTAQRYAKRVIKRIAFADALKRIAFEMGWDGHKDVAGRRLLQDLGEIGRRYRADLWVDKTIETLKTYSRDADIVCFTDCRYPNELAGIQNCEVIDGSIKVVTVRIERPGHAIAANQNHISETALDGYVFDYMIINDGTLEDYRVKVLETVAMIILRSH</sequence>
<gene>
    <name evidence="1" type="ORF">AXX12_09655</name>
</gene>
<proteinExistence type="predicted"/>
<accession>A0A154BRN8</accession>
<dbReference type="AlphaFoldDB" id="A0A154BRN8"/>
<dbReference type="Gene3D" id="3.40.50.300">
    <property type="entry name" value="P-loop containing nucleotide triphosphate hydrolases"/>
    <property type="match status" value="1"/>
</dbReference>
<dbReference type="Pfam" id="PF21448">
    <property type="entry name" value="DNMK"/>
    <property type="match status" value="1"/>
</dbReference>
<comment type="caution">
    <text evidence="1">The sequence shown here is derived from an EMBL/GenBank/DDBJ whole genome shotgun (WGS) entry which is preliminary data.</text>
</comment>
<dbReference type="EMBL" id="LSGP01000017">
    <property type="protein sequence ID" value="KYZ76674.1"/>
    <property type="molecule type" value="Genomic_DNA"/>
</dbReference>
<dbReference type="RefSeq" id="WP_066242547.1">
    <property type="nucleotide sequence ID" value="NZ_LSGP01000017.1"/>
</dbReference>
<protein>
    <recommendedName>
        <fullName evidence="3">Deoxynucleoside monophosphate kinase</fullName>
    </recommendedName>
</protein>
<evidence type="ECO:0008006" key="3">
    <source>
        <dbReference type="Google" id="ProtNLM"/>
    </source>
</evidence>
<evidence type="ECO:0000313" key="1">
    <source>
        <dbReference type="EMBL" id="KYZ76674.1"/>
    </source>
</evidence>